<reference evidence="1" key="1">
    <citation type="journal article" date="2021" name="Proc. Natl. Acad. Sci. U.S.A.">
        <title>A Catalog of Tens of Thousands of Viruses from Human Metagenomes Reveals Hidden Associations with Chronic Diseases.</title>
        <authorList>
            <person name="Tisza M.J."/>
            <person name="Buck C.B."/>
        </authorList>
    </citation>
    <scope>NUCLEOTIDE SEQUENCE</scope>
    <source>
        <strain evidence="1">CtGns7</strain>
    </source>
</reference>
<name>A0A8S5S8W7_9VIRU</name>
<proteinExistence type="predicted"/>
<organism evidence="1">
    <name type="scientific">Phage sp. ctGns7</name>
    <dbReference type="NCBI Taxonomy" id="2828003"/>
    <lineage>
        <taxon>Viruses</taxon>
    </lineage>
</organism>
<dbReference type="EMBL" id="BK032555">
    <property type="protein sequence ID" value="DAF47421.1"/>
    <property type="molecule type" value="Genomic_DNA"/>
</dbReference>
<accession>A0A8S5S8W7</accession>
<sequence>MKIEKIKDKCFLKFRNEIKKSKRNKKSLKFLNKLLKAITEVQIVMQEELEEV</sequence>
<protein>
    <submittedName>
        <fullName evidence="1">Uncharacterized protein</fullName>
    </submittedName>
</protein>
<evidence type="ECO:0000313" key="1">
    <source>
        <dbReference type="EMBL" id="DAF47421.1"/>
    </source>
</evidence>